<feature type="region of interest" description="Disordered" evidence="1">
    <location>
        <begin position="96"/>
        <end position="175"/>
    </location>
</feature>
<proteinExistence type="predicted"/>
<evidence type="ECO:0000313" key="4">
    <source>
        <dbReference type="Proteomes" id="UP000005239"/>
    </source>
</evidence>
<protein>
    <submittedName>
        <fullName evidence="3">Uncharacterized protein</fullName>
    </submittedName>
</protein>
<dbReference type="OrthoDB" id="5852424at2759"/>
<dbReference type="Proteomes" id="UP000005239">
    <property type="component" value="Unassembled WGS sequence"/>
</dbReference>
<feature type="region of interest" description="Disordered" evidence="1">
    <location>
        <begin position="318"/>
        <end position="352"/>
    </location>
</feature>
<reference evidence="4" key="1">
    <citation type="journal article" date="2008" name="Nat. Genet.">
        <title>The Pristionchus pacificus genome provides a unique perspective on nematode lifestyle and parasitism.</title>
        <authorList>
            <person name="Dieterich C."/>
            <person name="Clifton S.W."/>
            <person name="Schuster L.N."/>
            <person name="Chinwalla A."/>
            <person name="Delehaunty K."/>
            <person name="Dinkelacker I."/>
            <person name="Fulton L."/>
            <person name="Fulton R."/>
            <person name="Godfrey J."/>
            <person name="Minx P."/>
            <person name="Mitreva M."/>
            <person name="Roeseler W."/>
            <person name="Tian H."/>
            <person name="Witte H."/>
            <person name="Yang S.P."/>
            <person name="Wilson R.K."/>
            <person name="Sommer R.J."/>
        </authorList>
    </citation>
    <scope>NUCLEOTIDE SEQUENCE [LARGE SCALE GENOMIC DNA]</scope>
    <source>
        <strain evidence="4">PS312</strain>
    </source>
</reference>
<feature type="compositionally biased region" description="Polar residues" evidence="1">
    <location>
        <begin position="109"/>
        <end position="126"/>
    </location>
</feature>
<gene>
    <name evidence="3" type="primary">WBGene00275655</name>
</gene>
<sequence length="362" mass="39416">MTRLHSTILRIVLLLSTATIASACLGGEAPCYSNCGSYHGGSYHEDHHSSYEPAPHDDDHYAFASYKKLGKTAPAPPPPLPPTEVMGVLPHVKSLPQHPFPTLGEYPSPTRSGNPAHSFSSDNRSSGIIRDEPVPQSAAARSNDTTASDDDHTNGERFGRRISGSNEDKKSTLPPPYITYYNQQCSGEILGSSRGETVASASEKCARLNCQAANARATGDGKYDIVFLRTVHVRSNKKGIYCVSSVKIPLKAANSRAVRTKTPTTDHPAFSSFKVAKDVEQLEDETLNDAIDKFNGRMRDEAQTTTVHPYVESFFDGNSDKDADSKKNATLSKVDYDDAESSDKNSPTLPPSYYYKPGLRLI</sequence>
<organism evidence="3 4">
    <name type="scientific">Pristionchus pacificus</name>
    <name type="common">Parasitic nematode worm</name>
    <dbReference type="NCBI Taxonomy" id="54126"/>
    <lineage>
        <taxon>Eukaryota</taxon>
        <taxon>Metazoa</taxon>
        <taxon>Ecdysozoa</taxon>
        <taxon>Nematoda</taxon>
        <taxon>Chromadorea</taxon>
        <taxon>Rhabditida</taxon>
        <taxon>Rhabditina</taxon>
        <taxon>Diplogasteromorpha</taxon>
        <taxon>Diplogasteroidea</taxon>
        <taxon>Neodiplogasteridae</taxon>
        <taxon>Pristionchus</taxon>
    </lineage>
</organism>
<dbReference type="PROSITE" id="PS51257">
    <property type="entry name" value="PROKAR_LIPOPROTEIN"/>
    <property type="match status" value="1"/>
</dbReference>
<evidence type="ECO:0000313" key="3">
    <source>
        <dbReference type="EnsemblMetazoa" id="PPA37286.1"/>
    </source>
</evidence>
<name>A0A2A6BTB8_PRIPA</name>
<evidence type="ECO:0000256" key="1">
    <source>
        <dbReference type="SAM" id="MobiDB-lite"/>
    </source>
</evidence>
<feature type="compositionally biased region" description="Basic and acidic residues" evidence="1">
    <location>
        <begin position="149"/>
        <end position="159"/>
    </location>
</feature>
<evidence type="ECO:0000256" key="2">
    <source>
        <dbReference type="SAM" id="SignalP"/>
    </source>
</evidence>
<feature type="chain" id="PRO_5043814457" evidence="2">
    <location>
        <begin position="24"/>
        <end position="362"/>
    </location>
</feature>
<dbReference type="EnsemblMetazoa" id="PPA37286.1">
    <property type="protein sequence ID" value="PPA37286.1"/>
    <property type="gene ID" value="WBGene00275655"/>
</dbReference>
<reference evidence="3" key="2">
    <citation type="submission" date="2022-06" db="UniProtKB">
        <authorList>
            <consortium name="EnsemblMetazoa"/>
        </authorList>
    </citation>
    <scope>IDENTIFICATION</scope>
    <source>
        <strain evidence="3">PS312</strain>
    </source>
</reference>
<feature type="signal peptide" evidence="2">
    <location>
        <begin position="1"/>
        <end position="23"/>
    </location>
</feature>
<dbReference type="AlphaFoldDB" id="A0A2A6BTB8"/>
<keyword evidence="4" id="KW-1185">Reference proteome</keyword>
<feature type="compositionally biased region" description="Basic and acidic residues" evidence="1">
    <location>
        <begin position="318"/>
        <end position="327"/>
    </location>
</feature>
<accession>A0A2A6BTB8</accession>
<keyword evidence="2" id="KW-0732">Signal</keyword>
<accession>A0A8R1YVB5</accession>